<dbReference type="EMBL" id="MLJW01000010">
    <property type="protein sequence ID" value="OIR14983.1"/>
    <property type="molecule type" value="Genomic_DNA"/>
</dbReference>
<dbReference type="NCBIfam" id="TIGR01444">
    <property type="entry name" value="fkbM_fam"/>
    <property type="match status" value="1"/>
</dbReference>
<organism evidence="2">
    <name type="scientific">mine drainage metagenome</name>
    <dbReference type="NCBI Taxonomy" id="410659"/>
    <lineage>
        <taxon>unclassified sequences</taxon>
        <taxon>metagenomes</taxon>
        <taxon>ecological metagenomes</taxon>
    </lineage>
</organism>
<gene>
    <name evidence="2" type="ORF">GALL_41010</name>
</gene>
<evidence type="ECO:0000259" key="1">
    <source>
        <dbReference type="Pfam" id="PF05050"/>
    </source>
</evidence>
<feature type="domain" description="Methyltransferase FkbM" evidence="1">
    <location>
        <begin position="72"/>
        <end position="243"/>
    </location>
</feature>
<dbReference type="Gene3D" id="3.40.50.150">
    <property type="entry name" value="Vaccinia Virus protein VP39"/>
    <property type="match status" value="1"/>
</dbReference>
<reference evidence="2" key="1">
    <citation type="submission" date="2016-10" db="EMBL/GenBank/DDBJ databases">
        <title>Sequence of Gallionella enrichment culture.</title>
        <authorList>
            <person name="Poehlein A."/>
            <person name="Muehling M."/>
            <person name="Daniel R."/>
        </authorList>
    </citation>
    <scope>NUCLEOTIDE SEQUENCE</scope>
</reference>
<proteinExistence type="predicted"/>
<dbReference type="InterPro" id="IPR029063">
    <property type="entry name" value="SAM-dependent_MTases_sf"/>
</dbReference>
<dbReference type="PANTHER" id="PTHR34203:SF15">
    <property type="entry name" value="SLL1173 PROTEIN"/>
    <property type="match status" value="1"/>
</dbReference>
<dbReference type="Pfam" id="PF05050">
    <property type="entry name" value="Methyltransf_21"/>
    <property type="match status" value="1"/>
</dbReference>
<sequence length="283" mass="31681">MSPHPKSPYYQRISYRLLKRLRSTVRVQVGEARLVVPMNETGTLTSLWWAPSWKTTLIGSLLGNQSDGVFIDIGANVGQTLFDFVASGSRARYLGFEPNPRCVAYVDHLIQLNGLRNASVVPVALGSRPGIVKLLHSPDQQSDSGAFIEASIRPAQATGHDFVSCHVFDDVAQDLDSGRILLCKIDVEGYETEVLAGMRRTLAEQRPPVLCEVLDADAHADLMAHDARLSRLEGLLRELGYRIHRIMKSPAGEFDRLEPIDAFPRRRYDESDKDAYDYLFRID</sequence>
<dbReference type="InterPro" id="IPR006342">
    <property type="entry name" value="FkbM_mtfrase"/>
</dbReference>
<dbReference type="PANTHER" id="PTHR34203">
    <property type="entry name" value="METHYLTRANSFERASE, FKBM FAMILY PROTEIN"/>
    <property type="match status" value="1"/>
</dbReference>
<dbReference type="SUPFAM" id="SSF53335">
    <property type="entry name" value="S-adenosyl-L-methionine-dependent methyltransferases"/>
    <property type="match status" value="1"/>
</dbReference>
<dbReference type="InterPro" id="IPR052514">
    <property type="entry name" value="SAM-dependent_MTase"/>
</dbReference>
<comment type="caution">
    <text evidence="2">The sequence shown here is derived from an EMBL/GenBank/DDBJ whole genome shotgun (WGS) entry which is preliminary data.</text>
</comment>
<name>A0A1J5T2G3_9ZZZZ</name>
<dbReference type="AlphaFoldDB" id="A0A1J5T2G3"/>
<protein>
    <recommendedName>
        <fullName evidence="1">Methyltransferase FkbM domain-containing protein</fullName>
    </recommendedName>
</protein>
<evidence type="ECO:0000313" key="2">
    <source>
        <dbReference type="EMBL" id="OIR14983.1"/>
    </source>
</evidence>
<accession>A0A1J5T2G3</accession>